<evidence type="ECO:0000256" key="2">
    <source>
        <dbReference type="ARBA" id="ARBA00022490"/>
    </source>
</evidence>
<gene>
    <name evidence="6" type="primary">Inava</name>
    <name evidence="6" type="ORF">PLONIG_R06995</name>
</gene>
<accession>A0A7L0YR70</accession>
<dbReference type="EMBL" id="VXBC01007519">
    <property type="protein sequence ID" value="NXM17528.1"/>
    <property type="molecule type" value="Genomic_DNA"/>
</dbReference>
<proteinExistence type="predicted"/>
<dbReference type="GO" id="GO:0031398">
    <property type="term" value="P:positive regulation of protein ubiquitination"/>
    <property type="evidence" value="ECO:0007669"/>
    <property type="project" value="TreeGrafter"/>
</dbReference>
<dbReference type="PANTHER" id="PTHR16093">
    <property type="entry name" value="COILED-COIL DOMAIN-CONTAINING PROTEIN 120 FAMILY MEMBER"/>
    <property type="match status" value="1"/>
</dbReference>
<evidence type="ECO:0000256" key="1">
    <source>
        <dbReference type="ARBA" id="ARBA00004496"/>
    </source>
</evidence>
<feature type="compositionally biased region" description="Low complexity" evidence="4">
    <location>
        <begin position="263"/>
        <end position="282"/>
    </location>
</feature>
<evidence type="ECO:0000313" key="6">
    <source>
        <dbReference type="EMBL" id="NXM17528.1"/>
    </source>
</evidence>
<feature type="domain" description="Cytohesin Ubiquitin Protein Inducing" evidence="5">
    <location>
        <begin position="3"/>
        <end position="126"/>
    </location>
</feature>
<sequence length="507" mass="55113">GMGEASDMDSGIMLHSGPDSPVSPPKERVQAGQQQQQALEAQLDGCIQELRRLCLREAELTGTLPCEYPLKAGEKPPKVRRRIGAAFKLDEITVLRGVDPLERERALQLQIAEASRRLCHEENIGRQVRKRRQTAALREEQKLRDLEQVLSQRRLLAGQQNTSTAKGSCPIELSASDESSIFDTGLLEEEDTRPAGPATPRRSPSPKDPTKEEEEDSGLLMPPPIPWQETSLDRPYERAKNPSIDPKDGETQSPQCCLGSLMAAPASSLAPSSPDSAGSPVSRTGDPPYRFVPIRTLVLCRQVGSSAPSTPEPSGRRGQTQSLRVDPCWQPAEPRGRSTAPRRRPTYYTVTVPTSCILTPGPACCSGSDDSISDLSSISHATSPGSSSPDMSFAVPLPLAEPGYSPRGALQLLPPAGPLTFLYEQDLAPLRYQRLVPSRSRIVRTPSLKDYAPAGARGLSKATVTEELKSWHQRARLRGGRPHSLDRQGAFQRPHGGTTRDVPIAHG</sequence>
<feature type="region of interest" description="Disordered" evidence="4">
    <location>
        <begin position="474"/>
        <end position="507"/>
    </location>
</feature>
<dbReference type="InterPro" id="IPR021774">
    <property type="entry name" value="CUPID"/>
</dbReference>
<evidence type="ECO:0000256" key="4">
    <source>
        <dbReference type="SAM" id="MobiDB-lite"/>
    </source>
</evidence>
<dbReference type="Pfam" id="PF11819">
    <property type="entry name" value="CUPID"/>
    <property type="match status" value="1"/>
</dbReference>
<evidence type="ECO:0000259" key="5">
    <source>
        <dbReference type="Pfam" id="PF11819"/>
    </source>
</evidence>
<dbReference type="GO" id="GO:0034334">
    <property type="term" value="P:adherens junction maintenance"/>
    <property type="evidence" value="ECO:0007669"/>
    <property type="project" value="TreeGrafter"/>
</dbReference>
<comment type="subcellular location">
    <subcellularLocation>
        <location evidence="1">Cytoplasm</location>
    </subcellularLocation>
</comment>
<keyword evidence="7" id="KW-1185">Reference proteome</keyword>
<keyword evidence="2" id="KW-0963">Cytoplasm</keyword>
<protein>
    <submittedName>
        <fullName evidence="6">INAVA protein</fullName>
    </submittedName>
</protein>
<feature type="non-terminal residue" evidence="6">
    <location>
        <position position="507"/>
    </location>
</feature>
<keyword evidence="3" id="KW-0175">Coiled coil</keyword>
<feature type="region of interest" description="Disordered" evidence="4">
    <location>
        <begin position="1"/>
        <end position="36"/>
    </location>
</feature>
<reference evidence="6 7" key="1">
    <citation type="submission" date="2019-09" db="EMBL/GenBank/DDBJ databases">
        <title>Bird 10,000 Genomes (B10K) Project - Family phase.</title>
        <authorList>
            <person name="Zhang G."/>
        </authorList>
    </citation>
    <scope>NUCLEOTIDE SEQUENCE [LARGE SCALE GENOMIC DNA]</scope>
    <source>
        <strain evidence="6">B10K-DU-001-79</strain>
        <tissue evidence="6">Muscle</tissue>
    </source>
</reference>
<feature type="compositionally biased region" description="Basic and acidic residues" evidence="4">
    <location>
        <begin position="231"/>
        <end position="250"/>
    </location>
</feature>
<organism evidence="6 7">
    <name type="scientific">Ploceus nigricollis</name>
    <dbReference type="NCBI Taxonomy" id="441696"/>
    <lineage>
        <taxon>Eukaryota</taxon>
        <taxon>Metazoa</taxon>
        <taxon>Chordata</taxon>
        <taxon>Craniata</taxon>
        <taxon>Vertebrata</taxon>
        <taxon>Euteleostomi</taxon>
        <taxon>Archelosauria</taxon>
        <taxon>Archosauria</taxon>
        <taxon>Dinosauria</taxon>
        <taxon>Saurischia</taxon>
        <taxon>Theropoda</taxon>
        <taxon>Coelurosauria</taxon>
        <taxon>Aves</taxon>
        <taxon>Neognathae</taxon>
        <taxon>Neoaves</taxon>
        <taxon>Telluraves</taxon>
        <taxon>Australaves</taxon>
        <taxon>Passeriformes</taxon>
        <taxon>Passeroidea</taxon>
        <taxon>Ploceidae</taxon>
        <taxon>Ploceinae</taxon>
        <taxon>Ploceus</taxon>
    </lineage>
</organism>
<dbReference type="AlphaFoldDB" id="A0A7L0YR70"/>
<evidence type="ECO:0000256" key="3">
    <source>
        <dbReference type="ARBA" id="ARBA00023054"/>
    </source>
</evidence>
<dbReference type="InterPro" id="IPR043447">
    <property type="entry name" value="CCDC120/INAVA"/>
</dbReference>
<evidence type="ECO:0000313" key="7">
    <source>
        <dbReference type="Proteomes" id="UP000539920"/>
    </source>
</evidence>
<comment type="caution">
    <text evidence="6">The sequence shown here is derived from an EMBL/GenBank/DDBJ whole genome shotgun (WGS) entry which is preliminary data.</text>
</comment>
<dbReference type="PANTHER" id="PTHR16093:SF4">
    <property type="entry name" value="INNATE IMMUNITY ACTIVATOR PROTEIN"/>
    <property type="match status" value="1"/>
</dbReference>
<feature type="non-terminal residue" evidence="6">
    <location>
        <position position="1"/>
    </location>
</feature>
<dbReference type="GO" id="GO:0005737">
    <property type="term" value="C:cytoplasm"/>
    <property type="evidence" value="ECO:0007669"/>
    <property type="project" value="UniProtKB-SubCell"/>
</dbReference>
<feature type="region of interest" description="Disordered" evidence="4">
    <location>
        <begin position="187"/>
        <end position="288"/>
    </location>
</feature>
<feature type="region of interest" description="Disordered" evidence="4">
    <location>
        <begin position="303"/>
        <end position="343"/>
    </location>
</feature>
<dbReference type="Proteomes" id="UP000539920">
    <property type="component" value="Unassembled WGS sequence"/>
</dbReference>
<name>A0A7L0YR70_9PASE</name>